<evidence type="ECO:0000256" key="11">
    <source>
        <dbReference type="PIRSR" id="PIRSR634015-3"/>
    </source>
</evidence>
<keyword evidence="8" id="KW-0482">Metalloprotease</keyword>
<accession>A0ABD3QS62</accession>
<evidence type="ECO:0000256" key="9">
    <source>
        <dbReference type="PIRSR" id="PIRSR634015-1"/>
    </source>
</evidence>
<feature type="active site" description="Proton donor" evidence="9">
    <location>
        <position position="399"/>
    </location>
</feature>
<dbReference type="AlphaFoldDB" id="A0ABD3QS62"/>
<dbReference type="Gene3D" id="1.25.40.320">
    <property type="entry name" value="Peptidase M1, leukotriene A4 hydrolase/aminopeptidase C-terminal domain"/>
    <property type="match status" value="1"/>
</dbReference>
<dbReference type="PRINTS" id="PR00756">
    <property type="entry name" value="ALADIPTASE"/>
</dbReference>
<dbReference type="FunFam" id="1.10.390.10:FF:000003">
    <property type="entry name" value="Leukotriene A(4) hydrolase"/>
    <property type="match status" value="1"/>
</dbReference>
<dbReference type="SUPFAM" id="SSF63737">
    <property type="entry name" value="Leukotriene A4 hydrolase N-terminal domain"/>
    <property type="match status" value="1"/>
</dbReference>
<dbReference type="InterPro" id="IPR014782">
    <property type="entry name" value="Peptidase_M1_dom"/>
</dbReference>
<organism evidence="14 15">
    <name type="scientific">Cyclotella atomus</name>
    <dbReference type="NCBI Taxonomy" id="382360"/>
    <lineage>
        <taxon>Eukaryota</taxon>
        <taxon>Sar</taxon>
        <taxon>Stramenopiles</taxon>
        <taxon>Ochrophyta</taxon>
        <taxon>Bacillariophyta</taxon>
        <taxon>Coscinodiscophyceae</taxon>
        <taxon>Thalassiosirophycidae</taxon>
        <taxon>Stephanodiscales</taxon>
        <taxon>Stephanodiscaceae</taxon>
        <taxon>Cyclotella</taxon>
    </lineage>
</organism>
<dbReference type="SUPFAM" id="SSF48371">
    <property type="entry name" value="ARM repeat"/>
    <property type="match status" value="1"/>
</dbReference>
<feature type="binding site" evidence="11">
    <location>
        <position position="311"/>
    </location>
    <ligand>
        <name>Zn(2+)</name>
        <dbReference type="ChEBI" id="CHEBI:29105"/>
        <note>catalytic</note>
    </ligand>
</feature>
<keyword evidence="12" id="KW-0472">Membrane</keyword>
<feature type="transmembrane region" description="Helical" evidence="12">
    <location>
        <begin position="646"/>
        <end position="663"/>
    </location>
</feature>
<dbReference type="InterPro" id="IPR015211">
    <property type="entry name" value="Peptidase_M1_C"/>
</dbReference>
<dbReference type="GO" id="GO:0046872">
    <property type="term" value="F:metal ion binding"/>
    <property type="evidence" value="ECO:0007669"/>
    <property type="project" value="UniProtKB-KW"/>
</dbReference>
<feature type="binding site" evidence="10">
    <location>
        <begin position="282"/>
        <end position="287"/>
    </location>
    <ligand>
        <name>a peptide</name>
        <dbReference type="ChEBI" id="CHEBI:60466"/>
    </ligand>
</feature>
<comment type="cofactor">
    <cofactor evidence="11">
        <name>Zn(2+)</name>
        <dbReference type="ChEBI" id="CHEBI:29105"/>
    </cofactor>
    <text evidence="11">Binds 1 zinc ion per subunit.</text>
</comment>
<dbReference type="FunFam" id="1.25.40.320:FF:000001">
    <property type="entry name" value="Leukotriene A(4) hydrolase"/>
    <property type="match status" value="1"/>
</dbReference>
<dbReference type="GO" id="GO:0006508">
    <property type="term" value="P:proteolysis"/>
    <property type="evidence" value="ECO:0007669"/>
    <property type="project" value="UniProtKB-KW"/>
</dbReference>
<evidence type="ECO:0000256" key="4">
    <source>
        <dbReference type="ARBA" id="ARBA00022670"/>
    </source>
</evidence>
<dbReference type="SMART" id="SM01263">
    <property type="entry name" value="Leuk-A4-hydro_C"/>
    <property type="match status" value="1"/>
</dbReference>
<evidence type="ECO:0000259" key="13">
    <source>
        <dbReference type="SMART" id="SM01263"/>
    </source>
</evidence>
<evidence type="ECO:0000256" key="6">
    <source>
        <dbReference type="ARBA" id="ARBA00022801"/>
    </source>
</evidence>
<evidence type="ECO:0000313" key="15">
    <source>
        <dbReference type="Proteomes" id="UP001530400"/>
    </source>
</evidence>
<evidence type="ECO:0000256" key="2">
    <source>
        <dbReference type="ARBA" id="ARBA00010136"/>
    </source>
</evidence>
<evidence type="ECO:0000256" key="5">
    <source>
        <dbReference type="ARBA" id="ARBA00022723"/>
    </source>
</evidence>
<feature type="binding site" evidence="10">
    <location>
        <begin position="149"/>
        <end position="151"/>
    </location>
    <ligand>
        <name>a peptide</name>
        <dbReference type="ChEBI" id="CHEBI:60466"/>
    </ligand>
</feature>
<dbReference type="InterPro" id="IPR001930">
    <property type="entry name" value="Peptidase_M1"/>
</dbReference>
<dbReference type="CDD" id="cd09599">
    <property type="entry name" value="M1_LTA4H"/>
    <property type="match status" value="1"/>
</dbReference>
<keyword evidence="6" id="KW-0378">Hydrolase</keyword>
<feature type="domain" description="Peptidase M1 leukotriene A4 hydrolase/aminopeptidase C-terminal" evidence="13">
    <location>
        <begin position="477"/>
        <end position="625"/>
    </location>
</feature>
<evidence type="ECO:0000256" key="10">
    <source>
        <dbReference type="PIRSR" id="PIRSR634015-2"/>
    </source>
</evidence>
<sequence length="668" mass="74598">MTAATKPSIPLSLDPSSLSNPNEALLTHLSWTASVDFINCRFLARAKYTVQITSSKSNTIHLDTSHLDIHSISIDGTPATYSLGVPDKSKPHLGSQLSIQLPPQSSSTPHTSSTITLLIDYATTKECTATGWLPPSQTAGKRHPYVFTQCQAIHARSLLPCMDCPSVKMTYDATVSVPKWATCVMSALSTVSSSSYNDETNENVFTFEQPVPIPSYLFALAIGELESRDISNRCRVWSEPSMVEAVAFEFGQVEEFVRVAEELTLPYQWGRYDILCLPPSFPYGGMENPCLTFVTPTLLAGDRSLADVVAHEAAHSWSGNLVTNETWEHFWLNEGWTIFLQRKIMTKINGDEKFFDFDVAISGWEDLKDSVRDMPDAYTKLIPELGDGDPDDAFSSVPYEKGFNLLYSLETMVGKDAFAKFTKAYFNEFKFGVVTSQKFREFFNDYFKDDPKVMTVFDWDTWLHKPGMPAKPDFDRTLSAACEDLADGWMAVEGDAAKVPTVDITNWNTSQRICFLDALLAKCSDRNEPLSLETVGLMKEAYKMHKTHNSEVLHRFCMISVAAGDATIIPVVLRFITTQGRMKFVRPLYRALFASKMGKNIAVKTFFKHRDFYHPVCAKMLAKDLEIGDDDAESDVKRCGSSQRHFVLGALVVVASAIGIALIRGKRR</sequence>
<reference evidence="14 15" key="1">
    <citation type="submission" date="2024-10" db="EMBL/GenBank/DDBJ databases">
        <title>Updated reference genomes for cyclostephanoid diatoms.</title>
        <authorList>
            <person name="Roberts W.R."/>
            <person name="Alverson A.J."/>
        </authorList>
    </citation>
    <scope>NUCLEOTIDE SEQUENCE [LARGE SCALE GENOMIC DNA]</scope>
    <source>
        <strain evidence="14 15">AJA010-31</strain>
    </source>
</reference>
<keyword evidence="5 11" id="KW-0479">Metal-binding</keyword>
<keyword evidence="7 11" id="KW-0862">Zinc</keyword>
<evidence type="ECO:0000256" key="7">
    <source>
        <dbReference type="ARBA" id="ARBA00022833"/>
    </source>
</evidence>
<dbReference type="FunFam" id="2.60.40.1730:FF:000004">
    <property type="entry name" value="Leukotriene A(4) hydrolase"/>
    <property type="match status" value="1"/>
</dbReference>
<dbReference type="InterPro" id="IPR034015">
    <property type="entry name" value="M1_LTA4H"/>
</dbReference>
<dbReference type="PANTHER" id="PTHR45726">
    <property type="entry name" value="LEUKOTRIENE A-4 HYDROLASE"/>
    <property type="match status" value="1"/>
</dbReference>
<feature type="active site" description="Proton acceptor" evidence="9">
    <location>
        <position position="312"/>
    </location>
</feature>
<dbReference type="Gene3D" id="2.60.40.1730">
    <property type="entry name" value="tricorn interacting facor f3 domain"/>
    <property type="match status" value="1"/>
</dbReference>
<feature type="binding site" evidence="11">
    <location>
        <position position="315"/>
    </location>
    <ligand>
        <name>Zn(2+)</name>
        <dbReference type="ChEBI" id="CHEBI:29105"/>
        <note>catalytic</note>
    </ligand>
</feature>
<dbReference type="EMBL" id="JALLPJ020000075">
    <property type="protein sequence ID" value="KAL3803283.1"/>
    <property type="molecule type" value="Genomic_DNA"/>
</dbReference>
<dbReference type="InterPro" id="IPR027268">
    <property type="entry name" value="Peptidase_M4/M1_CTD_sf"/>
</dbReference>
<evidence type="ECO:0000313" key="14">
    <source>
        <dbReference type="EMBL" id="KAL3803283.1"/>
    </source>
</evidence>
<gene>
    <name evidence="14" type="ORF">ACHAWO_000112</name>
</gene>
<dbReference type="PANTHER" id="PTHR45726:SF3">
    <property type="entry name" value="LEUKOTRIENE A-4 HYDROLASE"/>
    <property type="match status" value="1"/>
</dbReference>
<dbReference type="InterPro" id="IPR016024">
    <property type="entry name" value="ARM-type_fold"/>
</dbReference>
<comment type="subcellular location">
    <subcellularLocation>
        <location evidence="1">Cytoplasm</location>
    </subcellularLocation>
</comment>
<dbReference type="Gene3D" id="1.10.390.10">
    <property type="entry name" value="Neutral Protease Domain 2"/>
    <property type="match status" value="1"/>
</dbReference>
<dbReference type="InterPro" id="IPR049980">
    <property type="entry name" value="LTA4H_cat"/>
</dbReference>
<name>A0ABD3QS62_9STRA</name>
<keyword evidence="3" id="KW-0963">Cytoplasm</keyword>
<feature type="binding site" evidence="11">
    <location>
        <position position="334"/>
    </location>
    <ligand>
        <name>Zn(2+)</name>
        <dbReference type="ChEBI" id="CHEBI:29105"/>
        <note>catalytic</note>
    </ligand>
</feature>
<keyword evidence="12" id="KW-1133">Transmembrane helix</keyword>
<dbReference type="GO" id="GO:0005737">
    <property type="term" value="C:cytoplasm"/>
    <property type="evidence" value="ECO:0007669"/>
    <property type="project" value="UniProtKB-SubCell"/>
</dbReference>
<dbReference type="SUPFAM" id="SSF55486">
    <property type="entry name" value="Metalloproteases ('zincins'), catalytic domain"/>
    <property type="match status" value="1"/>
</dbReference>
<dbReference type="GO" id="GO:0070006">
    <property type="term" value="F:metalloaminopeptidase activity"/>
    <property type="evidence" value="ECO:0007669"/>
    <property type="project" value="UniProtKB-ARBA"/>
</dbReference>
<protein>
    <recommendedName>
        <fullName evidence="13">Peptidase M1 leukotriene A4 hydrolase/aminopeptidase C-terminal domain-containing protein</fullName>
    </recommendedName>
</protein>
<keyword evidence="4" id="KW-0645">Protease</keyword>
<evidence type="ECO:0000256" key="12">
    <source>
        <dbReference type="SAM" id="Phobius"/>
    </source>
</evidence>
<dbReference type="Pfam" id="PF17900">
    <property type="entry name" value="Peptidase_M1_N"/>
    <property type="match status" value="1"/>
</dbReference>
<dbReference type="FunFam" id="3.30.2010.30:FF:000001">
    <property type="entry name" value="Leukotriene A(4) hydrolase"/>
    <property type="match status" value="1"/>
</dbReference>
<feature type="binding site" evidence="10">
    <location>
        <begin position="581"/>
        <end position="583"/>
    </location>
    <ligand>
        <name>a peptide</name>
        <dbReference type="ChEBI" id="CHEBI:60466"/>
    </ligand>
</feature>
<dbReference type="Pfam" id="PF09127">
    <property type="entry name" value="Leuk-A4-hydro_C"/>
    <property type="match status" value="1"/>
</dbReference>
<dbReference type="Gene3D" id="3.30.2010.30">
    <property type="match status" value="1"/>
</dbReference>
<evidence type="ECO:0000256" key="1">
    <source>
        <dbReference type="ARBA" id="ARBA00004496"/>
    </source>
</evidence>
<proteinExistence type="inferred from homology"/>
<dbReference type="InterPro" id="IPR038502">
    <property type="entry name" value="M1_LTA-4_hydro/amino_C_sf"/>
</dbReference>
<dbReference type="InterPro" id="IPR045357">
    <property type="entry name" value="Aminopeptidase_N-like_N"/>
</dbReference>
<evidence type="ECO:0000256" key="8">
    <source>
        <dbReference type="ARBA" id="ARBA00023049"/>
    </source>
</evidence>
<dbReference type="InterPro" id="IPR042097">
    <property type="entry name" value="Aminopeptidase_N-like_N_sf"/>
</dbReference>
<dbReference type="Pfam" id="PF01433">
    <property type="entry name" value="Peptidase_M1"/>
    <property type="match status" value="1"/>
</dbReference>
<keyword evidence="12" id="KW-0812">Transmembrane</keyword>
<comment type="similarity">
    <text evidence="2">Belongs to the peptidase M1 family.</text>
</comment>
<keyword evidence="15" id="KW-1185">Reference proteome</keyword>
<dbReference type="Proteomes" id="UP001530400">
    <property type="component" value="Unassembled WGS sequence"/>
</dbReference>
<comment type="caution">
    <text evidence="14">The sequence shown here is derived from an EMBL/GenBank/DDBJ whole genome shotgun (WGS) entry which is preliminary data.</text>
</comment>
<evidence type="ECO:0000256" key="3">
    <source>
        <dbReference type="ARBA" id="ARBA00022490"/>
    </source>
</evidence>